<protein>
    <recommendedName>
        <fullName evidence="4">Peptidase M14 domain-containing protein</fullName>
    </recommendedName>
</protein>
<dbReference type="GO" id="GO:0004181">
    <property type="term" value="F:metallocarboxypeptidase activity"/>
    <property type="evidence" value="ECO:0007669"/>
    <property type="project" value="InterPro"/>
</dbReference>
<dbReference type="Pfam" id="PF00246">
    <property type="entry name" value="Peptidase_M14"/>
    <property type="match status" value="1"/>
</dbReference>
<reference evidence="6" key="1">
    <citation type="submission" date="2014-01" db="EMBL/GenBank/DDBJ databases">
        <title>The Genome Sequence of Anopheles melas CM1001059_A (V2).</title>
        <authorList>
            <consortium name="The Broad Institute Genomics Platform"/>
            <person name="Neafsey D.E."/>
            <person name="Besansky N."/>
            <person name="Howell P."/>
            <person name="Walton C."/>
            <person name="Young S.K."/>
            <person name="Zeng Q."/>
            <person name="Gargeya S."/>
            <person name="Fitzgerald M."/>
            <person name="Haas B."/>
            <person name="Abouelleil A."/>
            <person name="Allen A.W."/>
            <person name="Alvarado L."/>
            <person name="Arachchi H.M."/>
            <person name="Berlin A.M."/>
            <person name="Chapman S.B."/>
            <person name="Gainer-Dewar J."/>
            <person name="Goldberg J."/>
            <person name="Griggs A."/>
            <person name="Gujja S."/>
            <person name="Hansen M."/>
            <person name="Howarth C."/>
            <person name="Imamovic A."/>
            <person name="Ireland A."/>
            <person name="Larimer J."/>
            <person name="McCowan C."/>
            <person name="Murphy C."/>
            <person name="Pearson M."/>
            <person name="Poon T.W."/>
            <person name="Priest M."/>
            <person name="Roberts A."/>
            <person name="Saif S."/>
            <person name="Shea T."/>
            <person name="Sisk P."/>
            <person name="Sykes S."/>
            <person name="Wortman J."/>
            <person name="Nusbaum C."/>
            <person name="Birren B."/>
        </authorList>
    </citation>
    <scope>NUCLEOTIDE SEQUENCE [LARGE SCALE GENOMIC DNA]</scope>
    <source>
        <strain evidence="6">CM1001059</strain>
    </source>
</reference>
<keyword evidence="6" id="KW-1185">Reference proteome</keyword>
<dbReference type="VEuPathDB" id="VectorBase:AMEC011992"/>
<name>A0A182U134_9DIPT</name>
<dbReference type="PANTHER" id="PTHR11532:SF57">
    <property type="entry name" value="CARBOXYPEPTIDASE D, B"/>
    <property type="match status" value="1"/>
</dbReference>
<dbReference type="GO" id="GO:0006518">
    <property type="term" value="P:peptide metabolic process"/>
    <property type="evidence" value="ECO:0007669"/>
    <property type="project" value="TreeGrafter"/>
</dbReference>
<dbReference type="GO" id="GO:0016485">
    <property type="term" value="P:protein processing"/>
    <property type="evidence" value="ECO:0007669"/>
    <property type="project" value="TreeGrafter"/>
</dbReference>
<accession>A0A182U134</accession>
<feature type="signal peptide" evidence="3">
    <location>
        <begin position="1"/>
        <end position="25"/>
    </location>
</feature>
<dbReference type="STRING" id="34690.A0A182U134"/>
<evidence type="ECO:0000313" key="5">
    <source>
        <dbReference type="EnsemblMetazoa" id="AMEC011992-PA"/>
    </source>
</evidence>
<dbReference type="PROSITE" id="PS52035">
    <property type="entry name" value="PEPTIDASE_M14"/>
    <property type="match status" value="1"/>
</dbReference>
<dbReference type="AlphaFoldDB" id="A0A182U134"/>
<dbReference type="InterPro" id="IPR000834">
    <property type="entry name" value="Peptidase_M14"/>
</dbReference>
<proteinExistence type="inferred from homology"/>
<evidence type="ECO:0000256" key="3">
    <source>
        <dbReference type="SAM" id="SignalP"/>
    </source>
</evidence>
<dbReference type="Proteomes" id="UP000075902">
    <property type="component" value="Unassembled WGS sequence"/>
</dbReference>
<evidence type="ECO:0000313" key="6">
    <source>
        <dbReference type="Proteomes" id="UP000075902"/>
    </source>
</evidence>
<evidence type="ECO:0000256" key="1">
    <source>
        <dbReference type="ARBA" id="ARBA00005988"/>
    </source>
</evidence>
<evidence type="ECO:0000256" key="2">
    <source>
        <dbReference type="PROSITE-ProRule" id="PRU01379"/>
    </source>
</evidence>
<dbReference type="Gene3D" id="3.40.630.10">
    <property type="entry name" value="Zn peptidases"/>
    <property type="match status" value="1"/>
</dbReference>
<sequence length="204" mass="22929">MGKVKLSLLVAAVVAVNCCCFSAYGYTVQNVNRAADGSHDLDESFLQQPHYRSNNELLDLLAHLQKDYPELAKVHTIGQSREGVPLSVLEIRPNVNRPRPLLMPMFKYVGNMHGDETVGRELLLYLAQYLLSNYGRDPEVSALVNETAIYLMPTMNPDGYERSKVSHCDSFGATYCTRLWWSREWGLGEGRHPHTGISASWEGL</sequence>
<dbReference type="PRINTS" id="PR00765">
    <property type="entry name" value="CRBOXYPTASEA"/>
</dbReference>
<dbReference type="GO" id="GO:0005615">
    <property type="term" value="C:extracellular space"/>
    <property type="evidence" value="ECO:0007669"/>
    <property type="project" value="TreeGrafter"/>
</dbReference>
<feature type="domain" description="Peptidase M14" evidence="4">
    <location>
        <begin position="50"/>
        <end position="204"/>
    </location>
</feature>
<dbReference type="EnsemblMetazoa" id="AMEC011992-RA">
    <property type="protein sequence ID" value="AMEC011992-PA"/>
    <property type="gene ID" value="AMEC011992"/>
</dbReference>
<evidence type="ECO:0000259" key="4">
    <source>
        <dbReference type="PROSITE" id="PS52035"/>
    </source>
</evidence>
<keyword evidence="3" id="KW-0732">Signal</keyword>
<dbReference type="InterPro" id="IPR057246">
    <property type="entry name" value="CARBOXYPEPT_ZN_1"/>
</dbReference>
<dbReference type="SUPFAM" id="SSF53187">
    <property type="entry name" value="Zn-dependent exopeptidases"/>
    <property type="match status" value="1"/>
</dbReference>
<dbReference type="SMART" id="SM00631">
    <property type="entry name" value="Zn_pept"/>
    <property type="match status" value="1"/>
</dbReference>
<dbReference type="PANTHER" id="PTHR11532">
    <property type="entry name" value="PROTEASE M14 CARBOXYPEPTIDASE"/>
    <property type="match status" value="1"/>
</dbReference>
<dbReference type="PROSITE" id="PS00132">
    <property type="entry name" value="CARBOXYPEPT_ZN_1"/>
    <property type="match status" value="1"/>
</dbReference>
<organism evidence="5 6">
    <name type="scientific">Anopheles melas</name>
    <dbReference type="NCBI Taxonomy" id="34690"/>
    <lineage>
        <taxon>Eukaryota</taxon>
        <taxon>Metazoa</taxon>
        <taxon>Ecdysozoa</taxon>
        <taxon>Arthropoda</taxon>
        <taxon>Hexapoda</taxon>
        <taxon>Insecta</taxon>
        <taxon>Pterygota</taxon>
        <taxon>Neoptera</taxon>
        <taxon>Endopterygota</taxon>
        <taxon>Diptera</taxon>
        <taxon>Nematocera</taxon>
        <taxon>Culicoidea</taxon>
        <taxon>Culicidae</taxon>
        <taxon>Anophelinae</taxon>
        <taxon>Anopheles</taxon>
    </lineage>
</organism>
<dbReference type="InterPro" id="IPR050753">
    <property type="entry name" value="Peptidase_M14_domain"/>
</dbReference>
<feature type="chain" id="PRO_5008137564" description="Peptidase M14 domain-containing protein" evidence="3">
    <location>
        <begin position="26"/>
        <end position="204"/>
    </location>
</feature>
<comment type="similarity">
    <text evidence="1 2">Belongs to the peptidase M14 family.</text>
</comment>
<comment type="caution">
    <text evidence="2">Lacks conserved residue(s) required for the propagation of feature annotation.</text>
</comment>
<dbReference type="GO" id="GO:0008270">
    <property type="term" value="F:zinc ion binding"/>
    <property type="evidence" value="ECO:0007669"/>
    <property type="project" value="InterPro"/>
</dbReference>
<reference evidence="5" key="2">
    <citation type="submission" date="2020-05" db="UniProtKB">
        <authorList>
            <consortium name="EnsemblMetazoa"/>
        </authorList>
    </citation>
    <scope>IDENTIFICATION</scope>
    <source>
        <strain evidence="5">CM1001059</strain>
    </source>
</reference>